<reference evidence="2" key="2">
    <citation type="submission" date="2015-01" db="EMBL/GenBank/DDBJ databases">
        <title>Evolutionary Origins and Diversification of the Mycorrhizal Mutualists.</title>
        <authorList>
            <consortium name="DOE Joint Genome Institute"/>
            <consortium name="Mycorrhizal Genomics Consortium"/>
            <person name="Kohler A."/>
            <person name="Kuo A."/>
            <person name="Nagy L.G."/>
            <person name="Floudas D."/>
            <person name="Copeland A."/>
            <person name="Barry K.W."/>
            <person name="Cichocki N."/>
            <person name="Veneault-Fourrey C."/>
            <person name="LaButti K."/>
            <person name="Lindquist E.A."/>
            <person name="Lipzen A."/>
            <person name="Lundell T."/>
            <person name="Morin E."/>
            <person name="Murat C."/>
            <person name="Riley R."/>
            <person name="Ohm R."/>
            <person name="Sun H."/>
            <person name="Tunlid A."/>
            <person name="Henrissat B."/>
            <person name="Grigoriev I.V."/>
            <person name="Hibbett D.S."/>
            <person name="Martin F."/>
        </authorList>
    </citation>
    <scope>NUCLEOTIDE SEQUENCE [LARGE SCALE GENOMIC DNA]</scope>
    <source>
        <strain evidence="2">MUT 4182</strain>
    </source>
</reference>
<sequence length="100" mass="11267">MYESMRLQSLLSTFRPGVASVEVRRDIYRVGLPRVWIGTRLRMSRPELELDGRRPVSLNRAKYEAAAAPVQEGRSIGISMGNFLRLGPIFRACSMQLASV</sequence>
<protein>
    <submittedName>
        <fullName evidence="1">Uncharacterized protein</fullName>
    </submittedName>
</protein>
<dbReference type="AlphaFoldDB" id="A0A0C3M8T9"/>
<accession>A0A0C3M8T9</accession>
<evidence type="ECO:0000313" key="2">
    <source>
        <dbReference type="Proteomes" id="UP000054248"/>
    </source>
</evidence>
<name>A0A0C3M8T9_9AGAM</name>
<proteinExistence type="predicted"/>
<gene>
    <name evidence="1" type="ORF">M407DRAFT_158496</name>
</gene>
<dbReference type="HOGENOM" id="CLU_2308154_0_0_1"/>
<keyword evidence="2" id="KW-1185">Reference proteome</keyword>
<dbReference type="Proteomes" id="UP000054248">
    <property type="component" value="Unassembled WGS sequence"/>
</dbReference>
<reference evidence="1 2" key="1">
    <citation type="submission" date="2014-04" db="EMBL/GenBank/DDBJ databases">
        <authorList>
            <consortium name="DOE Joint Genome Institute"/>
            <person name="Kuo A."/>
            <person name="Girlanda M."/>
            <person name="Perotto S."/>
            <person name="Kohler A."/>
            <person name="Nagy L.G."/>
            <person name="Floudas D."/>
            <person name="Copeland A."/>
            <person name="Barry K.W."/>
            <person name="Cichocki N."/>
            <person name="Veneault-Fourrey C."/>
            <person name="LaButti K."/>
            <person name="Lindquist E.A."/>
            <person name="Lipzen A."/>
            <person name="Lundell T."/>
            <person name="Morin E."/>
            <person name="Murat C."/>
            <person name="Sun H."/>
            <person name="Tunlid A."/>
            <person name="Henrissat B."/>
            <person name="Grigoriev I.V."/>
            <person name="Hibbett D.S."/>
            <person name="Martin F."/>
            <person name="Nordberg H.P."/>
            <person name="Cantor M.N."/>
            <person name="Hua S.X."/>
        </authorList>
    </citation>
    <scope>NUCLEOTIDE SEQUENCE [LARGE SCALE GENOMIC DNA]</scope>
    <source>
        <strain evidence="1 2">MUT 4182</strain>
    </source>
</reference>
<organism evidence="1 2">
    <name type="scientific">Tulasnella calospora MUT 4182</name>
    <dbReference type="NCBI Taxonomy" id="1051891"/>
    <lineage>
        <taxon>Eukaryota</taxon>
        <taxon>Fungi</taxon>
        <taxon>Dikarya</taxon>
        <taxon>Basidiomycota</taxon>
        <taxon>Agaricomycotina</taxon>
        <taxon>Agaricomycetes</taxon>
        <taxon>Cantharellales</taxon>
        <taxon>Tulasnellaceae</taxon>
        <taxon>Tulasnella</taxon>
    </lineage>
</organism>
<evidence type="ECO:0000313" key="1">
    <source>
        <dbReference type="EMBL" id="KIO30142.1"/>
    </source>
</evidence>
<dbReference type="EMBL" id="KN822975">
    <property type="protein sequence ID" value="KIO30142.1"/>
    <property type="molecule type" value="Genomic_DNA"/>
</dbReference>